<evidence type="ECO:0000313" key="7">
    <source>
        <dbReference type="EMBL" id="KHJ81607.1"/>
    </source>
</evidence>
<dbReference type="GO" id="GO:0005536">
    <property type="term" value="F:D-glucose binding"/>
    <property type="evidence" value="ECO:0007669"/>
    <property type="project" value="InterPro"/>
</dbReference>
<dbReference type="GO" id="GO:0004340">
    <property type="term" value="F:glucokinase activity"/>
    <property type="evidence" value="ECO:0007669"/>
    <property type="project" value="TreeGrafter"/>
</dbReference>
<comment type="pathway">
    <text evidence="1">Carbohydrate degradation; glycolysis; D-glyceraldehyde 3-phosphate and glycerone phosphate from D-glucose: step 1/4.</text>
</comment>
<name>A0A0B1SDM4_OESDE</name>
<dbReference type="InterPro" id="IPR001312">
    <property type="entry name" value="Hexokinase"/>
</dbReference>
<proteinExistence type="inferred from homology"/>
<dbReference type="GO" id="GO:0008865">
    <property type="term" value="F:fructokinase activity"/>
    <property type="evidence" value="ECO:0007669"/>
    <property type="project" value="TreeGrafter"/>
</dbReference>
<evidence type="ECO:0000256" key="4">
    <source>
        <dbReference type="ARBA" id="ARBA00044613"/>
    </source>
</evidence>
<comment type="catalytic activity">
    <reaction evidence="4">
        <text>a D-hexose + ATP = a D-hexose 6-phosphate + ADP + H(+)</text>
        <dbReference type="Rhea" id="RHEA:22740"/>
        <dbReference type="ChEBI" id="CHEBI:4194"/>
        <dbReference type="ChEBI" id="CHEBI:15378"/>
        <dbReference type="ChEBI" id="CHEBI:30616"/>
        <dbReference type="ChEBI" id="CHEBI:229467"/>
        <dbReference type="ChEBI" id="CHEBI:456216"/>
        <dbReference type="EC" id="2.7.1.1"/>
    </reaction>
    <physiologicalReaction direction="left-to-right" evidence="4">
        <dbReference type="Rhea" id="RHEA:22741"/>
    </physiologicalReaction>
</comment>
<dbReference type="InterPro" id="IPR043129">
    <property type="entry name" value="ATPase_NBD"/>
</dbReference>
<dbReference type="Proteomes" id="UP000053660">
    <property type="component" value="Unassembled WGS sequence"/>
</dbReference>
<dbReference type="EC" id="2.7.1.-" evidence="5"/>
<dbReference type="GO" id="GO:0006096">
    <property type="term" value="P:glycolytic process"/>
    <property type="evidence" value="ECO:0007669"/>
    <property type="project" value="UniProtKB-KW"/>
</dbReference>
<gene>
    <name evidence="7" type="ORF">OESDEN_18705</name>
</gene>
<evidence type="ECO:0000256" key="3">
    <source>
        <dbReference type="ARBA" id="ARBA00023152"/>
    </source>
</evidence>
<evidence type="ECO:0000256" key="1">
    <source>
        <dbReference type="ARBA" id="ARBA00004888"/>
    </source>
</evidence>
<reference evidence="7 8" key="1">
    <citation type="submission" date="2014-03" db="EMBL/GenBank/DDBJ databases">
        <title>Draft genome of the hookworm Oesophagostomum dentatum.</title>
        <authorList>
            <person name="Mitreva M."/>
        </authorList>
    </citation>
    <scope>NUCLEOTIDE SEQUENCE [LARGE SCALE GENOMIC DNA]</scope>
    <source>
        <strain evidence="7 8">OD-Hann</strain>
    </source>
</reference>
<dbReference type="AlphaFoldDB" id="A0A0B1SDM4"/>
<dbReference type="PANTHER" id="PTHR19443">
    <property type="entry name" value="HEXOKINASE"/>
    <property type="match status" value="1"/>
</dbReference>
<organism evidence="7 8">
    <name type="scientific">Oesophagostomum dentatum</name>
    <name type="common">Nodular worm</name>
    <dbReference type="NCBI Taxonomy" id="61180"/>
    <lineage>
        <taxon>Eukaryota</taxon>
        <taxon>Metazoa</taxon>
        <taxon>Ecdysozoa</taxon>
        <taxon>Nematoda</taxon>
        <taxon>Chromadorea</taxon>
        <taxon>Rhabditida</taxon>
        <taxon>Rhabditina</taxon>
        <taxon>Rhabditomorpha</taxon>
        <taxon>Strongyloidea</taxon>
        <taxon>Strongylidae</taxon>
        <taxon>Oesophagostomum</taxon>
    </lineage>
</organism>
<keyword evidence="5" id="KW-0418">Kinase</keyword>
<comment type="similarity">
    <text evidence="5">Belongs to the hexokinase family.</text>
</comment>
<keyword evidence="5" id="KW-0808">Transferase</keyword>
<dbReference type="GO" id="GO:0001678">
    <property type="term" value="P:intracellular glucose homeostasis"/>
    <property type="evidence" value="ECO:0007669"/>
    <property type="project" value="InterPro"/>
</dbReference>
<keyword evidence="3 5" id="KW-0324">Glycolysis</keyword>
<dbReference type="EMBL" id="KN587696">
    <property type="protein sequence ID" value="KHJ81607.1"/>
    <property type="molecule type" value="Genomic_DNA"/>
</dbReference>
<sequence>MKRRYKVTVGVDGSVYRFHPFFKKHLDKKISQLIDKDIKYQLMLSKDGSGIGAAVVAAVATRIKREMTSKSEKTN</sequence>
<evidence type="ECO:0000256" key="5">
    <source>
        <dbReference type="RuleBase" id="RU362007"/>
    </source>
</evidence>
<evidence type="ECO:0000256" key="2">
    <source>
        <dbReference type="ARBA" id="ARBA00005028"/>
    </source>
</evidence>
<comment type="pathway">
    <text evidence="2">Carbohydrate metabolism; hexose metabolism.</text>
</comment>
<dbReference type="SUPFAM" id="SSF53067">
    <property type="entry name" value="Actin-like ATPase domain"/>
    <property type="match status" value="1"/>
</dbReference>
<keyword evidence="5" id="KW-0067">ATP-binding</keyword>
<dbReference type="Pfam" id="PF03727">
    <property type="entry name" value="Hexokinase_2"/>
    <property type="match status" value="1"/>
</dbReference>
<evidence type="ECO:0000313" key="8">
    <source>
        <dbReference type="Proteomes" id="UP000053660"/>
    </source>
</evidence>
<dbReference type="GO" id="GO:0005524">
    <property type="term" value="F:ATP binding"/>
    <property type="evidence" value="ECO:0007669"/>
    <property type="project" value="UniProtKB-UniRule"/>
</dbReference>
<protein>
    <recommendedName>
        <fullName evidence="5">Phosphotransferase</fullName>
        <ecNumber evidence="5">2.7.1.-</ecNumber>
    </recommendedName>
</protein>
<dbReference type="GO" id="GO:0005829">
    <property type="term" value="C:cytosol"/>
    <property type="evidence" value="ECO:0007669"/>
    <property type="project" value="TreeGrafter"/>
</dbReference>
<evidence type="ECO:0000259" key="6">
    <source>
        <dbReference type="Pfam" id="PF03727"/>
    </source>
</evidence>
<keyword evidence="5" id="KW-0547">Nucleotide-binding</keyword>
<feature type="domain" description="Hexokinase C-terminal" evidence="6">
    <location>
        <begin position="4"/>
        <end position="59"/>
    </location>
</feature>
<keyword evidence="8" id="KW-1185">Reference proteome</keyword>
<dbReference type="GO" id="GO:0006006">
    <property type="term" value="P:glucose metabolic process"/>
    <property type="evidence" value="ECO:0007669"/>
    <property type="project" value="TreeGrafter"/>
</dbReference>
<dbReference type="GO" id="GO:0005739">
    <property type="term" value="C:mitochondrion"/>
    <property type="evidence" value="ECO:0007669"/>
    <property type="project" value="TreeGrafter"/>
</dbReference>
<accession>A0A0B1SDM4</accession>
<dbReference type="Gene3D" id="3.40.367.20">
    <property type="match status" value="1"/>
</dbReference>
<dbReference type="InterPro" id="IPR022673">
    <property type="entry name" value="Hexokinase_C"/>
</dbReference>
<dbReference type="OrthoDB" id="419537at2759"/>
<dbReference type="PANTHER" id="PTHR19443:SF16">
    <property type="entry name" value="HEXOKINASE TYPE 1-RELATED"/>
    <property type="match status" value="1"/>
</dbReference>